<dbReference type="EMBL" id="JBFOLK010000004">
    <property type="protein sequence ID" value="KAL2516724.1"/>
    <property type="molecule type" value="Genomic_DNA"/>
</dbReference>
<evidence type="ECO:0000256" key="1">
    <source>
        <dbReference type="SAM" id="MobiDB-lite"/>
    </source>
</evidence>
<gene>
    <name evidence="2" type="ORF">Adt_12971</name>
</gene>
<keyword evidence="3" id="KW-1185">Reference proteome</keyword>
<feature type="compositionally biased region" description="Basic and acidic residues" evidence="1">
    <location>
        <begin position="73"/>
        <end position="82"/>
    </location>
</feature>
<accession>A0ABD1TVH3</accession>
<feature type="region of interest" description="Disordered" evidence="1">
    <location>
        <begin position="69"/>
        <end position="122"/>
    </location>
</feature>
<organism evidence="2 3">
    <name type="scientific">Abeliophyllum distichum</name>
    <dbReference type="NCBI Taxonomy" id="126358"/>
    <lineage>
        <taxon>Eukaryota</taxon>
        <taxon>Viridiplantae</taxon>
        <taxon>Streptophyta</taxon>
        <taxon>Embryophyta</taxon>
        <taxon>Tracheophyta</taxon>
        <taxon>Spermatophyta</taxon>
        <taxon>Magnoliopsida</taxon>
        <taxon>eudicotyledons</taxon>
        <taxon>Gunneridae</taxon>
        <taxon>Pentapetalae</taxon>
        <taxon>asterids</taxon>
        <taxon>lamiids</taxon>
        <taxon>Lamiales</taxon>
        <taxon>Oleaceae</taxon>
        <taxon>Forsythieae</taxon>
        <taxon>Abeliophyllum</taxon>
    </lineage>
</organism>
<evidence type="ECO:0000313" key="3">
    <source>
        <dbReference type="Proteomes" id="UP001604336"/>
    </source>
</evidence>
<proteinExistence type="predicted"/>
<feature type="region of interest" description="Disordered" evidence="1">
    <location>
        <begin position="15"/>
        <end position="52"/>
    </location>
</feature>
<comment type="caution">
    <text evidence="2">The sequence shown here is derived from an EMBL/GenBank/DDBJ whole genome shotgun (WGS) entry which is preliminary data.</text>
</comment>
<protein>
    <submittedName>
        <fullName evidence="2">Uncharacterized protein</fullName>
    </submittedName>
</protein>
<dbReference type="AlphaFoldDB" id="A0ABD1TVH3"/>
<feature type="compositionally biased region" description="Polar residues" evidence="1">
    <location>
        <begin position="92"/>
        <end position="111"/>
    </location>
</feature>
<name>A0ABD1TVH3_9LAMI</name>
<sequence>MEKKLWPQVDKDLIKPPGWILSKRGQRQKKRQRQLDEDVMTQSQGTSKMKKKGSVVMTCSVCGLTGHNKRYHEKKDAPHEDWDAYPVEPLENPNTSIQQRGIGQSNASMFDNNGPAVDDPVS</sequence>
<evidence type="ECO:0000313" key="2">
    <source>
        <dbReference type="EMBL" id="KAL2516724.1"/>
    </source>
</evidence>
<dbReference type="Proteomes" id="UP001604336">
    <property type="component" value="Unassembled WGS sequence"/>
</dbReference>
<reference evidence="3" key="1">
    <citation type="submission" date="2024-07" db="EMBL/GenBank/DDBJ databases">
        <title>Two chromosome-level genome assemblies of Korean endemic species Abeliophyllum distichum and Forsythia ovata (Oleaceae).</title>
        <authorList>
            <person name="Jang H."/>
        </authorList>
    </citation>
    <scope>NUCLEOTIDE SEQUENCE [LARGE SCALE GENOMIC DNA]</scope>
</reference>